<feature type="transmembrane region" description="Helical" evidence="1">
    <location>
        <begin position="27"/>
        <end position="49"/>
    </location>
</feature>
<protein>
    <submittedName>
        <fullName evidence="2">HlyD family secretion protein</fullName>
    </submittedName>
</protein>
<keyword evidence="3" id="KW-1185">Reference proteome</keyword>
<dbReference type="AlphaFoldDB" id="A0A9X1PQ70"/>
<reference evidence="2" key="1">
    <citation type="submission" date="2021-12" db="EMBL/GenBank/DDBJ databases">
        <title>Novel species in genus Dyadobacter.</title>
        <authorList>
            <person name="Ma C."/>
        </authorList>
    </citation>
    <scope>NUCLEOTIDE SEQUENCE</scope>
    <source>
        <strain evidence="2">LJ419</strain>
    </source>
</reference>
<evidence type="ECO:0000313" key="2">
    <source>
        <dbReference type="EMBL" id="MCF0064399.1"/>
    </source>
</evidence>
<proteinExistence type="predicted"/>
<evidence type="ECO:0000313" key="3">
    <source>
        <dbReference type="Proteomes" id="UP001139000"/>
    </source>
</evidence>
<dbReference type="Proteomes" id="UP001139000">
    <property type="component" value="Unassembled WGS sequence"/>
</dbReference>
<keyword evidence="1" id="KW-0812">Transmembrane</keyword>
<comment type="caution">
    <text evidence="2">The sequence shown here is derived from an EMBL/GenBank/DDBJ whole genome shotgun (WGS) entry which is preliminary data.</text>
</comment>
<name>A0A9X1PQ70_9BACT</name>
<accession>A0A9X1PQ70</accession>
<organism evidence="2 3">
    <name type="scientific">Dyadobacter chenwenxiniae</name>
    <dbReference type="NCBI Taxonomy" id="2906456"/>
    <lineage>
        <taxon>Bacteria</taxon>
        <taxon>Pseudomonadati</taxon>
        <taxon>Bacteroidota</taxon>
        <taxon>Cytophagia</taxon>
        <taxon>Cytophagales</taxon>
        <taxon>Spirosomataceae</taxon>
        <taxon>Dyadobacter</taxon>
    </lineage>
</organism>
<keyword evidence="1" id="KW-0472">Membrane</keyword>
<keyword evidence="1" id="KW-1133">Transmembrane helix</keyword>
<gene>
    <name evidence="2" type="ORF">LXM26_22985</name>
</gene>
<evidence type="ECO:0000256" key="1">
    <source>
        <dbReference type="SAM" id="Phobius"/>
    </source>
</evidence>
<dbReference type="EMBL" id="JAJTTC010000007">
    <property type="protein sequence ID" value="MCF0064399.1"/>
    <property type="molecule type" value="Genomic_DNA"/>
</dbReference>
<sequence>MAKDLSMQFERPSEDIQEIIGIIPNRIIRWGITVALFLLLCVLLVSHYIRYPDVILAESELIADEQPYKVSWYQSEDNVVYTKKVKENQFINKGDTLLIEENLRSHEHHVTVSPFSGRVFVTKGYKDNSEKQTIWIAQQINGYSVILLLSINQSGKVKVGQRVQINLDEYPRSEFGYLEGKIMNIVPVKIEGFYRVSVELNQRLVTNIKYDIPDQPRFSGKAEILTNNRSVLQRIFHSQTK</sequence>
<dbReference type="RefSeq" id="WP_234657335.1">
    <property type="nucleotide sequence ID" value="NZ_CP094997.1"/>
</dbReference>